<protein>
    <submittedName>
        <fullName evidence="1">DUF3558 domain-containing protein</fullName>
    </submittedName>
</protein>
<organism evidence="1 2">
    <name type="scientific">Antrihabitans stalactiti</name>
    <dbReference type="NCBI Taxonomy" id="2584121"/>
    <lineage>
        <taxon>Bacteria</taxon>
        <taxon>Bacillati</taxon>
        <taxon>Actinomycetota</taxon>
        <taxon>Actinomycetes</taxon>
        <taxon>Mycobacteriales</taxon>
        <taxon>Nocardiaceae</taxon>
        <taxon>Antrihabitans</taxon>
    </lineage>
</organism>
<reference evidence="1 2" key="1">
    <citation type="submission" date="2019-05" db="EMBL/GenBank/DDBJ databases">
        <authorList>
            <person name="Lee S.D."/>
        </authorList>
    </citation>
    <scope>NUCLEOTIDE SEQUENCE [LARGE SCALE GENOMIC DNA]</scope>
    <source>
        <strain evidence="1 2">YC2-7</strain>
    </source>
</reference>
<dbReference type="AlphaFoldDB" id="A0A848KCA4"/>
<evidence type="ECO:0000313" key="2">
    <source>
        <dbReference type="Proteomes" id="UP000535543"/>
    </source>
</evidence>
<sequence length="214" mass="23484">MRGLSRRRAGRRFLVGRVRRTTARRRMRCRHRPRPAQRRPRSTMTARKLAALLCACVAAGSVIAACDSTSNGRPTAEPASTSISYPCGFLRVEDLTALTGATSGQRTADGAICVWQLEGPYGTTDVDFAWFETGTLERERSTDSMLGYAVTDTSVAYHHAITVQQKDNRDACGVDAESDPGVVEWWVEFRNAGPHPDPCAQAHALATKTFDKEP</sequence>
<dbReference type="InterPro" id="IPR024520">
    <property type="entry name" value="DUF3558"/>
</dbReference>
<dbReference type="EMBL" id="VCQU01000001">
    <property type="protein sequence ID" value="NMN94342.1"/>
    <property type="molecule type" value="Genomic_DNA"/>
</dbReference>
<comment type="caution">
    <text evidence="1">The sequence shown here is derived from an EMBL/GenBank/DDBJ whole genome shotgun (WGS) entry which is preliminary data.</text>
</comment>
<keyword evidence="2" id="KW-1185">Reference proteome</keyword>
<proteinExistence type="predicted"/>
<dbReference type="Proteomes" id="UP000535543">
    <property type="component" value="Unassembled WGS sequence"/>
</dbReference>
<name>A0A848KCA4_9NOCA</name>
<gene>
    <name evidence="1" type="ORF">FGL95_04725</name>
</gene>
<accession>A0A848KCA4</accession>
<dbReference type="Pfam" id="PF12079">
    <property type="entry name" value="DUF3558"/>
    <property type="match status" value="1"/>
</dbReference>
<evidence type="ECO:0000313" key="1">
    <source>
        <dbReference type="EMBL" id="NMN94342.1"/>
    </source>
</evidence>
<reference evidence="1 2" key="2">
    <citation type="submission" date="2020-06" db="EMBL/GenBank/DDBJ databases">
        <title>Antribacter stalactiti gen. nov., sp. nov., a new member of the family Nacardiaceae isolated from a cave.</title>
        <authorList>
            <person name="Kim I.S."/>
        </authorList>
    </citation>
    <scope>NUCLEOTIDE SEQUENCE [LARGE SCALE GENOMIC DNA]</scope>
    <source>
        <strain evidence="1 2">YC2-7</strain>
    </source>
</reference>